<dbReference type="AlphaFoldDB" id="A0A419V2R3"/>
<dbReference type="OrthoDB" id="9781789at2"/>
<reference evidence="11 12" key="1">
    <citation type="submission" date="2018-09" db="EMBL/GenBank/DDBJ databases">
        <title>Genomic Encyclopedia of Archaeal and Bacterial Type Strains, Phase II (KMG-II): from individual species to whole genera.</title>
        <authorList>
            <person name="Goeker M."/>
        </authorList>
    </citation>
    <scope>NUCLEOTIDE SEQUENCE [LARGE SCALE GENOMIC DNA]</scope>
    <source>
        <strain evidence="11 12">DSM 17008</strain>
    </source>
</reference>
<keyword evidence="7 10" id="KW-0479">Metal-binding</keyword>
<evidence type="ECO:0000256" key="8">
    <source>
        <dbReference type="PIRSR" id="PIRSR000388-1"/>
    </source>
</evidence>
<dbReference type="InterPro" id="IPR040442">
    <property type="entry name" value="Pyrv_kinase-like_dom_sf"/>
</dbReference>
<feature type="binding site" evidence="7 9">
    <location>
        <position position="112"/>
    </location>
    <ligand>
        <name>3-methyl-2-oxobutanoate</name>
        <dbReference type="ChEBI" id="CHEBI:11851"/>
    </ligand>
</feature>
<comment type="function">
    <text evidence="6 7">Catalyzes the reversible reaction in which hydroxymethyl group from 5,10-methylenetetrahydrofolate is transferred onto alpha-ketoisovalerate to form ketopantoate.</text>
</comment>
<dbReference type="GO" id="GO:0000287">
    <property type="term" value="F:magnesium ion binding"/>
    <property type="evidence" value="ECO:0007669"/>
    <property type="project" value="TreeGrafter"/>
</dbReference>
<evidence type="ECO:0000256" key="5">
    <source>
        <dbReference type="ARBA" id="ARBA00022679"/>
    </source>
</evidence>
<evidence type="ECO:0000256" key="6">
    <source>
        <dbReference type="ARBA" id="ARBA00056497"/>
    </source>
</evidence>
<dbReference type="CDD" id="cd06557">
    <property type="entry name" value="KPHMT-like"/>
    <property type="match status" value="1"/>
</dbReference>
<evidence type="ECO:0000256" key="10">
    <source>
        <dbReference type="PIRSR" id="PIRSR000388-3"/>
    </source>
</evidence>
<keyword evidence="7" id="KW-0963">Cytoplasm</keyword>
<dbReference type="PIRSF" id="PIRSF000388">
    <property type="entry name" value="Pantoate_hydroxy_MeTrfase"/>
    <property type="match status" value="1"/>
</dbReference>
<dbReference type="InterPro" id="IPR003700">
    <property type="entry name" value="Pantoate_hydroxy_MeTrfase"/>
</dbReference>
<evidence type="ECO:0000256" key="2">
    <source>
        <dbReference type="ARBA" id="ARBA00008676"/>
    </source>
</evidence>
<comment type="catalytic activity">
    <reaction evidence="7">
        <text>(6R)-5,10-methylene-5,6,7,8-tetrahydrofolate + 3-methyl-2-oxobutanoate + H2O = 2-dehydropantoate + (6S)-5,6,7,8-tetrahydrofolate</text>
        <dbReference type="Rhea" id="RHEA:11824"/>
        <dbReference type="ChEBI" id="CHEBI:11561"/>
        <dbReference type="ChEBI" id="CHEBI:11851"/>
        <dbReference type="ChEBI" id="CHEBI:15377"/>
        <dbReference type="ChEBI" id="CHEBI:15636"/>
        <dbReference type="ChEBI" id="CHEBI:57453"/>
        <dbReference type="EC" id="2.1.2.11"/>
    </reaction>
</comment>
<dbReference type="PANTHER" id="PTHR20881:SF0">
    <property type="entry name" value="3-METHYL-2-OXOBUTANOATE HYDROXYMETHYLTRANSFERASE"/>
    <property type="match status" value="1"/>
</dbReference>
<dbReference type="GO" id="GO:0015940">
    <property type="term" value="P:pantothenate biosynthetic process"/>
    <property type="evidence" value="ECO:0007669"/>
    <property type="project" value="UniProtKB-UniRule"/>
</dbReference>
<feature type="binding site" evidence="7 9">
    <location>
        <begin position="43"/>
        <end position="44"/>
    </location>
    <ligand>
        <name>3-methyl-2-oxobutanoate</name>
        <dbReference type="ChEBI" id="CHEBI:11851"/>
    </ligand>
</feature>
<feature type="binding site" evidence="7 9">
    <location>
        <position position="82"/>
    </location>
    <ligand>
        <name>3-methyl-2-oxobutanoate</name>
        <dbReference type="ChEBI" id="CHEBI:11851"/>
    </ligand>
</feature>
<keyword evidence="4 7" id="KW-0566">Pantothenate biosynthesis</keyword>
<comment type="subunit">
    <text evidence="3 7">Homodecamer; pentamer of dimers.</text>
</comment>
<dbReference type="EMBL" id="RAPK01000009">
    <property type="protein sequence ID" value="RKD72827.1"/>
    <property type="molecule type" value="Genomic_DNA"/>
</dbReference>
<dbReference type="NCBIfam" id="TIGR00222">
    <property type="entry name" value="panB"/>
    <property type="match status" value="1"/>
</dbReference>
<evidence type="ECO:0000256" key="7">
    <source>
        <dbReference type="HAMAP-Rule" id="MF_00156"/>
    </source>
</evidence>
<keyword evidence="12" id="KW-1185">Reference proteome</keyword>
<feature type="binding site" evidence="7 10">
    <location>
        <position position="43"/>
    </location>
    <ligand>
        <name>Mg(2+)</name>
        <dbReference type="ChEBI" id="CHEBI:18420"/>
    </ligand>
</feature>
<dbReference type="NCBIfam" id="NF001452">
    <property type="entry name" value="PRK00311.1"/>
    <property type="match status" value="1"/>
</dbReference>
<evidence type="ECO:0000256" key="3">
    <source>
        <dbReference type="ARBA" id="ARBA00011424"/>
    </source>
</evidence>
<feature type="active site" description="Proton acceptor" evidence="7 8">
    <location>
        <position position="181"/>
    </location>
</feature>
<organism evidence="11 12">
    <name type="scientific">Sinobaca qinghaiensis</name>
    <dbReference type="NCBI Taxonomy" id="342944"/>
    <lineage>
        <taxon>Bacteria</taxon>
        <taxon>Bacillati</taxon>
        <taxon>Bacillota</taxon>
        <taxon>Bacilli</taxon>
        <taxon>Bacillales</taxon>
        <taxon>Sporolactobacillaceae</taxon>
        <taxon>Sinobaca</taxon>
    </lineage>
</organism>
<protein>
    <recommendedName>
        <fullName evidence="7">3-methyl-2-oxobutanoate hydroxymethyltransferase</fullName>
        <ecNumber evidence="7">2.1.2.11</ecNumber>
    </recommendedName>
    <alternativeName>
        <fullName evidence="7">Ketopantoate hydroxymethyltransferase</fullName>
        <shortName evidence="7">KPHMT</shortName>
    </alternativeName>
</protein>
<dbReference type="UniPathway" id="UPA00028">
    <property type="reaction ID" value="UER00003"/>
</dbReference>
<name>A0A419V2R3_9BACL</name>
<gene>
    <name evidence="7" type="primary">panB</name>
    <name evidence="11" type="ORF">ATL39_2023</name>
</gene>
<feature type="binding site" evidence="7 10">
    <location>
        <position position="82"/>
    </location>
    <ligand>
        <name>Mg(2+)</name>
        <dbReference type="ChEBI" id="CHEBI:18420"/>
    </ligand>
</feature>
<dbReference type="FunFam" id="3.20.20.60:FF:000003">
    <property type="entry name" value="3-methyl-2-oxobutanoate hydroxymethyltransferase"/>
    <property type="match status" value="1"/>
</dbReference>
<dbReference type="GO" id="GO:0032259">
    <property type="term" value="P:methylation"/>
    <property type="evidence" value="ECO:0007669"/>
    <property type="project" value="UniProtKB-KW"/>
</dbReference>
<sequence>MHTTLTLRKLKQERIPIAMMTAYDAPSAAACAQAEMDLLLVGDSAGMVIHGYTSTVPVTVEDMILHTRAVKRGAPGVFTVTDMPFLSCSGSRNEAVSAVRRTIQDGGADAVKIEGAGEFVPLITALTEGGVAVMSHLGLTPQSFAVLGGYKVQGKSEKSAGRLIEDAKQVEEAGAFALVLECVPGELAAYIASILSIPVIGIGAGSRTDGQVLVYHDALGIGNGHVPSFVKAFAHLEPSIHTGLSEYVKEVKDRSFPDASHTFTMPASILEKVITGAGI</sequence>
<dbReference type="GO" id="GO:0008168">
    <property type="term" value="F:methyltransferase activity"/>
    <property type="evidence" value="ECO:0007669"/>
    <property type="project" value="UniProtKB-KW"/>
</dbReference>
<dbReference type="GO" id="GO:0005737">
    <property type="term" value="C:cytoplasm"/>
    <property type="evidence" value="ECO:0007669"/>
    <property type="project" value="UniProtKB-SubCell"/>
</dbReference>
<keyword evidence="5 7" id="KW-0808">Transferase</keyword>
<comment type="similarity">
    <text evidence="2 7">Belongs to the PanB family.</text>
</comment>
<feature type="binding site" evidence="7 10">
    <location>
        <position position="114"/>
    </location>
    <ligand>
        <name>Mg(2+)</name>
        <dbReference type="ChEBI" id="CHEBI:18420"/>
    </ligand>
</feature>
<dbReference type="RefSeq" id="WP_120193224.1">
    <property type="nucleotide sequence ID" value="NZ_RAPK01000009.1"/>
</dbReference>
<comment type="pathway">
    <text evidence="1 7">Cofactor biosynthesis; (R)-pantothenate biosynthesis; (R)-pantoate from 3-methyl-2-oxobutanoate: step 1/2.</text>
</comment>
<dbReference type="PANTHER" id="PTHR20881">
    <property type="entry name" value="3-METHYL-2-OXOBUTANOATE HYDROXYMETHYLTRANSFERASE"/>
    <property type="match status" value="1"/>
</dbReference>
<keyword evidence="11" id="KW-0489">Methyltransferase</keyword>
<evidence type="ECO:0000256" key="1">
    <source>
        <dbReference type="ARBA" id="ARBA00005033"/>
    </source>
</evidence>
<evidence type="ECO:0000313" key="12">
    <source>
        <dbReference type="Proteomes" id="UP000285120"/>
    </source>
</evidence>
<dbReference type="InterPro" id="IPR015813">
    <property type="entry name" value="Pyrv/PenolPyrv_kinase-like_dom"/>
</dbReference>
<comment type="caution">
    <text evidence="11">The sequence shown here is derived from an EMBL/GenBank/DDBJ whole genome shotgun (WGS) entry which is preliminary data.</text>
</comment>
<dbReference type="Gene3D" id="3.20.20.60">
    <property type="entry name" value="Phosphoenolpyruvate-binding domains"/>
    <property type="match status" value="1"/>
</dbReference>
<dbReference type="Pfam" id="PF02548">
    <property type="entry name" value="Pantoate_transf"/>
    <property type="match status" value="1"/>
</dbReference>
<evidence type="ECO:0000256" key="9">
    <source>
        <dbReference type="PIRSR" id="PIRSR000388-2"/>
    </source>
</evidence>
<evidence type="ECO:0000256" key="4">
    <source>
        <dbReference type="ARBA" id="ARBA00022655"/>
    </source>
</evidence>
<dbReference type="SUPFAM" id="SSF51621">
    <property type="entry name" value="Phosphoenolpyruvate/pyruvate domain"/>
    <property type="match status" value="1"/>
</dbReference>
<dbReference type="Proteomes" id="UP000285120">
    <property type="component" value="Unassembled WGS sequence"/>
</dbReference>
<evidence type="ECO:0000313" key="11">
    <source>
        <dbReference type="EMBL" id="RKD72827.1"/>
    </source>
</evidence>
<comment type="cofactor">
    <cofactor evidence="7 10">
        <name>Mg(2+)</name>
        <dbReference type="ChEBI" id="CHEBI:18420"/>
    </cofactor>
    <text evidence="7 10">Binds 1 Mg(2+) ion per subunit.</text>
</comment>
<dbReference type="EC" id="2.1.2.11" evidence="7"/>
<dbReference type="HAMAP" id="MF_00156">
    <property type="entry name" value="PanB"/>
    <property type="match status" value="1"/>
</dbReference>
<keyword evidence="7 10" id="KW-0460">Magnesium</keyword>
<comment type="subcellular location">
    <subcellularLocation>
        <location evidence="7">Cytoplasm</location>
    </subcellularLocation>
</comment>
<dbReference type="GO" id="GO:0003864">
    <property type="term" value="F:3-methyl-2-oxobutanoate hydroxymethyltransferase activity"/>
    <property type="evidence" value="ECO:0007669"/>
    <property type="project" value="UniProtKB-UniRule"/>
</dbReference>
<proteinExistence type="inferred from homology"/>
<accession>A0A419V2R3</accession>